<dbReference type="EMBL" id="RCHC01000018">
    <property type="protein sequence ID" value="RLL19141.1"/>
    <property type="molecule type" value="Genomic_DNA"/>
</dbReference>
<name>A0ABX9TSR6_9GAMM</name>
<evidence type="ECO:0000313" key="3">
    <source>
        <dbReference type="EMBL" id="RLL19141.1"/>
    </source>
</evidence>
<protein>
    <submittedName>
        <fullName evidence="3">Pilus assembly protein FilE</fullName>
    </submittedName>
</protein>
<dbReference type="InterPro" id="IPR049782">
    <property type="entry name" value="FilE-like"/>
</dbReference>
<keyword evidence="4" id="KW-1185">Reference proteome</keyword>
<sequence>MVGLVFRMNKKHLLNAMLMMGLAQTSNIYAEGIFHTIIGPDGRPMVVQRPDLPIKKKVEVKKESPVLTGEASVQPEAPSYLDPEHEAHVQDVVRGLAGKRPAQIVQGVAQEQHQQQMKSTKKDAQQAVANEEKRIDHASSTPIPQRDVIEKQVEKKLDAPKITVVNTPATEDLTVAKPNQTTEKVSKQTIEASSKVAVEKLPQASVEQQKKLVKLPPMPEIVQDQKHKQLSTIDGDTYVNNEYLEEKEFNLEGKKRFYAMPEGVIDPKTGATRMQMVEREKGVGQSVIDNLFKKNRATDDKPIVLSTSYYRVSKADAIEGLGQQCFSQKQLLKAKSLKAHQDTNLWPRAPIKAQFDFEVVQLDAGIKNIEIHSYASKKNNPVFYWPFAVFLDAKGCVMEGAGGYKNNDADANHLYREKIEGVLQIPSDTKYLLLTPLATAIDVDERVLSNQGQLKLIAIR</sequence>
<evidence type="ECO:0000256" key="1">
    <source>
        <dbReference type="SAM" id="Coils"/>
    </source>
</evidence>
<dbReference type="NCBIfam" id="NF033645">
    <property type="entry name" value="pilus_FilE"/>
    <property type="match status" value="1"/>
</dbReference>
<dbReference type="Proteomes" id="UP000280271">
    <property type="component" value="Unassembled WGS sequence"/>
</dbReference>
<keyword evidence="1" id="KW-0175">Coiled coil</keyword>
<evidence type="ECO:0000259" key="2">
    <source>
        <dbReference type="Pfam" id="PF22881"/>
    </source>
</evidence>
<reference evidence="3 4" key="1">
    <citation type="submission" date="2018-09" db="EMBL/GenBank/DDBJ databases">
        <title>The draft genome of Acinetobacter sp. strains.</title>
        <authorList>
            <person name="Qin J."/>
            <person name="Feng Y."/>
            <person name="Zong Z."/>
        </authorList>
    </citation>
    <scope>NUCLEOTIDE SEQUENCE [LARGE SCALE GENOMIC DNA]</scope>
    <source>
        <strain evidence="3 4">WCHAc060005</strain>
    </source>
</reference>
<dbReference type="InterPro" id="IPR055226">
    <property type="entry name" value="FilE_C"/>
</dbReference>
<proteinExistence type="predicted"/>
<gene>
    <name evidence="3" type="primary">filE</name>
    <name evidence="3" type="ORF">D9K81_14185</name>
</gene>
<feature type="domain" description="FilE C-terminal" evidence="2">
    <location>
        <begin position="298"/>
        <end position="460"/>
    </location>
</feature>
<evidence type="ECO:0000313" key="4">
    <source>
        <dbReference type="Proteomes" id="UP000280271"/>
    </source>
</evidence>
<comment type="caution">
    <text evidence="3">The sequence shown here is derived from an EMBL/GenBank/DDBJ whole genome shotgun (WGS) entry which is preliminary data.</text>
</comment>
<feature type="coiled-coil region" evidence="1">
    <location>
        <begin position="110"/>
        <end position="141"/>
    </location>
</feature>
<dbReference type="Pfam" id="PF22881">
    <property type="entry name" value="FilE_C"/>
    <property type="match status" value="1"/>
</dbReference>
<organism evidence="3 4">
    <name type="scientific">Acinetobacter chengduensis</name>
    <dbReference type="NCBI Taxonomy" id="2420890"/>
    <lineage>
        <taxon>Bacteria</taxon>
        <taxon>Pseudomonadati</taxon>
        <taxon>Pseudomonadota</taxon>
        <taxon>Gammaproteobacteria</taxon>
        <taxon>Moraxellales</taxon>
        <taxon>Moraxellaceae</taxon>
        <taxon>Acinetobacter</taxon>
    </lineage>
</organism>
<accession>A0ABX9TSR6</accession>